<dbReference type="Pfam" id="PF00676">
    <property type="entry name" value="E1_dh"/>
    <property type="match status" value="1"/>
</dbReference>
<evidence type="ECO:0000259" key="5">
    <source>
        <dbReference type="SMART" id="SM00861"/>
    </source>
</evidence>
<dbReference type="GO" id="GO:0045252">
    <property type="term" value="C:oxoglutarate dehydrogenase complex"/>
    <property type="evidence" value="ECO:0007669"/>
    <property type="project" value="TreeGrafter"/>
</dbReference>
<accession>A0A381PDH9</accession>
<dbReference type="EC" id="1.2.4.2" evidence="2"/>
<organism evidence="6">
    <name type="scientific">marine metagenome</name>
    <dbReference type="NCBI Taxonomy" id="408172"/>
    <lineage>
        <taxon>unclassified sequences</taxon>
        <taxon>metagenomes</taxon>
        <taxon>ecological metagenomes</taxon>
    </lineage>
</organism>
<dbReference type="Pfam" id="PF02779">
    <property type="entry name" value="Transket_pyr"/>
    <property type="match status" value="1"/>
</dbReference>
<dbReference type="InterPro" id="IPR032106">
    <property type="entry name" value="2-oxogl_dehyd_N"/>
</dbReference>
<dbReference type="SMART" id="SM00861">
    <property type="entry name" value="Transket_pyr"/>
    <property type="match status" value="1"/>
</dbReference>
<dbReference type="NCBIfam" id="NF008907">
    <property type="entry name" value="PRK12270.1"/>
    <property type="match status" value="1"/>
</dbReference>
<reference evidence="6" key="1">
    <citation type="submission" date="2018-05" db="EMBL/GenBank/DDBJ databases">
        <authorList>
            <person name="Lanie J.A."/>
            <person name="Ng W.-L."/>
            <person name="Kazmierczak K.M."/>
            <person name="Andrzejewski T.M."/>
            <person name="Davidsen T.M."/>
            <person name="Wayne K.J."/>
            <person name="Tettelin H."/>
            <person name="Glass J.I."/>
            <person name="Rusch D."/>
            <person name="Podicherti R."/>
            <person name="Tsui H.-C.T."/>
            <person name="Winkler M.E."/>
        </authorList>
    </citation>
    <scope>NUCLEOTIDE SEQUENCE</scope>
</reference>
<feature type="domain" description="Transketolase-like pyrimidine-binding" evidence="5">
    <location>
        <begin position="601"/>
        <end position="792"/>
    </location>
</feature>
<gene>
    <name evidence="6" type="ORF">METZ01_LOCUS17915</name>
</gene>
<dbReference type="EMBL" id="UINC01000950">
    <property type="protein sequence ID" value="SUZ65061.1"/>
    <property type="molecule type" value="Genomic_DNA"/>
</dbReference>
<protein>
    <recommendedName>
        <fullName evidence="2">oxoglutarate dehydrogenase (succinyl-transferring)</fullName>
        <ecNumber evidence="2">1.2.4.2</ecNumber>
    </recommendedName>
</protein>
<dbReference type="CDD" id="cd02016">
    <property type="entry name" value="TPP_E1_OGDC_like"/>
    <property type="match status" value="1"/>
</dbReference>
<proteinExistence type="predicted"/>
<dbReference type="InterPro" id="IPR011603">
    <property type="entry name" value="2oxoglutarate_DH_E1"/>
</dbReference>
<evidence type="ECO:0000256" key="4">
    <source>
        <dbReference type="ARBA" id="ARBA00023052"/>
    </source>
</evidence>
<comment type="cofactor">
    <cofactor evidence="1">
        <name>thiamine diphosphate</name>
        <dbReference type="ChEBI" id="CHEBI:58937"/>
    </cofactor>
</comment>
<keyword evidence="3" id="KW-0560">Oxidoreductase</keyword>
<dbReference type="Gene3D" id="3.40.50.970">
    <property type="match status" value="1"/>
</dbReference>
<dbReference type="Pfam" id="PF16078">
    <property type="entry name" value="2-oxogl_dehyd_N"/>
    <property type="match status" value="1"/>
</dbReference>
<feature type="non-terminal residue" evidence="6">
    <location>
        <position position="1"/>
    </location>
</feature>
<dbReference type="GO" id="GO:0005829">
    <property type="term" value="C:cytosol"/>
    <property type="evidence" value="ECO:0007669"/>
    <property type="project" value="TreeGrafter"/>
</dbReference>
<evidence type="ECO:0000256" key="1">
    <source>
        <dbReference type="ARBA" id="ARBA00001964"/>
    </source>
</evidence>
<dbReference type="PANTHER" id="PTHR23152:SF4">
    <property type="entry name" value="2-OXOADIPATE DEHYDROGENASE COMPLEX COMPONENT E1"/>
    <property type="match status" value="1"/>
</dbReference>
<sequence length="874" mass="96624">MDEKPFDSQNAPYAQALYEEFARNPEGVPEVWRKFFELGPEATADAGLIVPEGLAENDGERIQPDAGAGSQRVASELSAARQETHKMRRLLRAVAHATSFIQAYRVHGHQLSTIDPLGSEPPGHPQLDPSFFGTSVEELQELPASLLFENGRDESLADVLQRLQQAYCGTIGYEFEHLEDPNVVRWLWDQVESGTHTRPLEPGDRVRLLQRLTEVESLEQLLHRSYLGQKRFSIEGTDIMVPMLDLVLRESASMGGKRIVLGMSHRGRLNVLAHIVGLGYEGIIREFEGIEAKGAFTVEGTGDVKYHQGARGEQSLSDGSTVHITLAPNPSHLEFVNPVVEGMTRRLQYTEYDQDTKQDTAVVVPILVHGDAAFAGEGVVAETLNLGRLDGYTTGGTVHIIVDNQIGFTTLPVHGRSTRYASDLAKGFSFPIIHVNADDPEACLAAVRLAMAYRAEYHDDVIIDLVGYRRYGHNEGDEPAYTQPLATEAITKHPTVRSLYGDLLVSEGVLTTHDVEGMQERVAEYLRDARQQVQSEGESRTESGDGVVRETDRVAPPDVPLEVLTEINVATLATPADFTIHPKLERVLARREKDFGPDLPVDWAHAEALAFGSLLREGIPIRLTGQDTQRGTFSHRHLVLHDAKTGLEHRPLADFGSARFEVHNSPLSEMAVLGFEYGFSVASPRALVLWEAQFGDFVNAAQVTVDQFVASGWEKWGQLASLVMLLPHGYEGQGPEHSSARLERFLQLCAEDNMRVVSPSTPAQYYHLLRRQAHLRPQRPLVVMSPKSLLRHPMATSRVSSLCDGRFQAVLDDPTCLDPGDQDVEGPPIDRLAVTRLVLCSGKLFYDLAGSDLREGARNVAIARLEELYPFPSS</sequence>
<dbReference type="NCBIfam" id="NF006914">
    <property type="entry name" value="PRK09404.1"/>
    <property type="match status" value="1"/>
</dbReference>
<dbReference type="Pfam" id="PF16870">
    <property type="entry name" value="OxoGdeHyase_C"/>
    <property type="match status" value="1"/>
</dbReference>
<dbReference type="InterPro" id="IPR001017">
    <property type="entry name" value="DH_E1"/>
</dbReference>
<evidence type="ECO:0000256" key="2">
    <source>
        <dbReference type="ARBA" id="ARBA00012280"/>
    </source>
</evidence>
<dbReference type="AlphaFoldDB" id="A0A381PDH9"/>
<evidence type="ECO:0000313" key="6">
    <source>
        <dbReference type="EMBL" id="SUZ65061.1"/>
    </source>
</evidence>
<dbReference type="PIRSF" id="PIRSF000157">
    <property type="entry name" value="Oxoglu_dh_E1"/>
    <property type="match status" value="1"/>
</dbReference>
<feature type="non-terminal residue" evidence="6">
    <location>
        <position position="874"/>
    </location>
</feature>
<dbReference type="InterPro" id="IPR031717">
    <property type="entry name" value="ODO-1/KGD_C"/>
</dbReference>
<evidence type="ECO:0000256" key="3">
    <source>
        <dbReference type="ARBA" id="ARBA00023002"/>
    </source>
</evidence>
<dbReference type="Gene3D" id="1.10.287.1150">
    <property type="entry name" value="TPP helical domain"/>
    <property type="match status" value="1"/>
</dbReference>
<dbReference type="InterPro" id="IPR005475">
    <property type="entry name" value="Transketolase-like_Pyr-bd"/>
</dbReference>
<name>A0A381PDH9_9ZZZZ</name>
<dbReference type="GO" id="GO:0030976">
    <property type="term" value="F:thiamine pyrophosphate binding"/>
    <property type="evidence" value="ECO:0007669"/>
    <property type="project" value="InterPro"/>
</dbReference>
<dbReference type="InterPro" id="IPR029061">
    <property type="entry name" value="THDP-binding"/>
</dbReference>
<dbReference type="PANTHER" id="PTHR23152">
    <property type="entry name" value="2-OXOGLUTARATE DEHYDROGENASE"/>
    <property type="match status" value="1"/>
</dbReference>
<keyword evidence="4" id="KW-0786">Thiamine pyrophosphate</keyword>
<dbReference type="SUPFAM" id="SSF52518">
    <property type="entry name" value="Thiamin diphosphate-binding fold (THDP-binding)"/>
    <property type="match status" value="2"/>
</dbReference>
<dbReference type="Gene3D" id="3.40.50.12470">
    <property type="match status" value="1"/>
</dbReference>
<dbReference type="NCBIfam" id="TIGR00239">
    <property type="entry name" value="2oxo_dh_E1"/>
    <property type="match status" value="1"/>
</dbReference>
<dbReference type="GO" id="GO:0004591">
    <property type="term" value="F:oxoglutarate dehydrogenase (succinyl-transferring) activity"/>
    <property type="evidence" value="ECO:0007669"/>
    <property type="project" value="UniProtKB-EC"/>
</dbReference>
<dbReference type="GO" id="GO:0006099">
    <property type="term" value="P:tricarboxylic acid cycle"/>
    <property type="evidence" value="ECO:0007669"/>
    <property type="project" value="TreeGrafter"/>
</dbReference>